<dbReference type="Pfam" id="PF00078">
    <property type="entry name" value="RVT_1"/>
    <property type="match status" value="1"/>
</dbReference>
<reference evidence="3" key="2">
    <citation type="journal article" date="2008" name="Nucleic Acids Res.">
        <title>The rice annotation project database (RAP-DB): 2008 update.</title>
        <authorList>
            <consortium name="The rice annotation project (RAP)"/>
        </authorList>
    </citation>
    <scope>GENOME REANNOTATION</scope>
    <source>
        <strain evidence="3">cv. Nipponbare</strain>
    </source>
</reference>
<organism evidence="2 3">
    <name type="scientific">Oryza sativa subsp. japonica</name>
    <name type="common">Rice</name>
    <dbReference type="NCBI Taxonomy" id="39947"/>
    <lineage>
        <taxon>Eukaryota</taxon>
        <taxon>Viridiplantae</taxon>
        <taxon>Streptophyta</taxon>
        <taxon>Embryophyta</taxon>
        <taxon>Tracheophyta</taxon>
        <taxon>Spermatophyta</taxon>
        <taxon>Magnoliopsida</taxon>
        <taxon>Liliopsida</taxon>
        <taxon>Poales</taxon>
        <taxon>Poaceae</taxon>
        <taxon>BOP clade</taxon>
        <taxon>Oryzoideae</taxon>
        <taxon>Oryzeae</taxon>
        <taxon>Oryzinae</taxon>
        <taxon>Oryza</taxon>
        <taxon>Oryza sativa</taxon>
    </lineage>
</organism>
<feature type="domain" description="Reverse transcriptase" evidence="1">
    <location>
        <begin position="272"/>
        <end position="526"/>
    </location>
</feature>
<dbReference type="EMBL" id="AL606449">
    <property type="protein sequence ID" value="CAE02854.1"/>
    <property type="molecule type" value="Genomic_DNA"/>
</dbReference>
<dbReference type="InterPro" id="IPR000477">
    <property type="entry name" value="RT_dom"/>
</dbReference>
<protein>
    <submittedName>
        <fullName evidence="2">OSJNBa0014F04.20 protein</fullName>
    </submittedName>
</protein>
<dbReference type="PANTHER" id="PTHR31635">
    <property type="entry name" value="REVERSE TRANSCRIPTASE DOMAIN-CONTAINING PROTEIN-RELATED"/>
    <property type="match status" value="1"/>
</dbReference>
<reference evidence="3" key="1">
    <citation type="journal article" date="2005" name="Nature">
        <title>The map-based sequence of the rice genome.</title>
        <authorList>
            <consortium name="International rice genome sequencing project (IRGSP)"/>
            <person name="Matsumoto T."/>
            <person name="Wu J."/>
            <person name="Kanamori H."/>
            <person name="Katayose Y."/>
            <person name="Fujisawa M."/>
            <person name="Namiki N."/>
            <person name="Mizuno H."/>
            <person name="Yamamoto K."/>
            <person name="Antonio B.A."/>
            <person name="Baba T."/>
            <person name="Sakata K."/>
            <person name="Nagamura Y."/>
            <person name="Aoki H."/>
            <person name="Arikawa K."/>
            <person name="Arita K."/>
            <person name="Bito T."/>
            <person name="Chiden Y."/>
            <person name="Fujitsuka N."/>
            <person name="Fukunaka R."/>
            <person name="Hamada M."/>
            <person name="Harada C."/>
            <person name="Hayashi A."/>
            <person name="Hijishita S."/>
            <person name="Honda M."/>
            <person name="Hosokawa S."/>
            <person name="Ichikawa Y."/>
            <person name="Idonuma A."/>
            <person name="Iijima M."/>
            <person name="Ikeda M."/>
            <person name="Ikeno M."/>
            <person name="Ito K."/>
            <person name="Ito S."/>
            <person name="Ito T."/>
            <person name="Ito Y."/>
            <person name="Ito Y."/>
            <person name="Iwabuchi A."/>
            <person name="Kamiya K."/>
            <person name="Karasawa W."/>
            <person name="Kurita K."/>
            <person name="Katagiri S."/>
            <person name="Kikuta A."/>
            <person name="Kobayashi H."/>
            <person name="Kobayashi N."/>
            <person name="Machita K."/>
            <person name="Maehara T."/>
            <person name="Masukawa M."/>
            <person name="Mizubayashi T."/>
            <person name="Mukai Y."/>
            <person name="Nagasaki H."/>
            <person name="Nagata Y."/>
            <person name="Naito S."/>
            <person name="Nakashima M."/>
            <person name="Nakama Y."/>
            <person name="Nakamichi Y."/>
            <person name="Nakamura M."/>
            <person name="Meguro A."/>
            <person name="Negishi M."/>
            <person name="Ohta I."/>
            <person name="Ohta T."/>
            <person name="Okamoto M."/>
            <person name="Ono N."/>
            <person name="Saji S."/>
            <person name="Sakaguchi M."/>
            <person name="Sakai K."/>
            <person name="Shibata M."/>
            <person name="Shimokawa T."/>
            <person name="Song J."/>
            <person name="Takazaki Y."/>
            <person name="Terasawa K."/>
            <person name="Tsugane M."/>
            <person name="Tsuji K."/>
            <person name="Ueda S."/>
            <person name="Waki K."/>
            <person name="Yamagata H."/>
            <person name="Yamamoto M."/>
            <person name="Yamamoto S."/>
            <person name="Yamane H."/>
            <person name="Yoshiki S."/>
            <person name="Yoshihara R."/>
            <person name="Yukawa K."/>
            <person name="Zhong H."/>
            <person name="Yano M."/>
            <person name="Yuan Q."/>
            <person name="Ouyang S."/>
            <person name="Liu J."/>
            <person name="Jones K.M."/>
            <person name="Gansberger K."/>
            <person name="Moffat K."/>
            <person name="Hill J."/>
            <person name="Bera J."/>
            <person name="Fadrosh D."/>
            <person name="Jin S."/>
            <person name="Johri S."/>
            <person name="Kim M."/>
            <person name="Overton L."/>
            <person name="Reardon M."/>
            <person name="Tsitrin T."/>
            <person name="Vuong H."/>
            <person name="Weaver B."/>
            <person name="Ciecko A."/>
            <person name="Tallon L."/>
            <person name="Jackson J."/>
            <person name="Pai G."/>
            <person name="Aken S.V."/>
            <person name="Utterback T."/>
            <person name="Reidmuller S."/>
            <person name="Feldblyum T."/>
            <person name="Hsiao J."/>
            <person name="Zismann V."/>
            <person name="Iobst S."/>
            <person name="de Vazeille A.R."/>
            <person name="Buell C.R."/>
            <person name="Ying K."/>
            <person name="Li Y."/>
            <person name="Lu T."/>
            <person name="Huang Y."/>
            <person name="Zhao Q."/>
            <person name="Feng Q."/>
            <person name="Zhang L."/>
            <person name="Zhu J."/>
            <person name="Weng Q."/>
            <person name="Mu J."/>
            <person name="Lu Y."/>
            <person name="Fan D."/>
            <person name="Liu Y."/>
            <person name="Guan J."/>
            <person name="Zhang Y."/>
            <person name="Yu S."/>
            <person name="Liu X."/>
            <person name="Zhang Y."/>
            <person name="Hong G."/>
            <person name="Han B."/>
            <person name="Choisne N."/>
            <person name="Demange N."/>
            <person name="Orjeda G."/>
            <person name="Samain S."/>
            <person name="Cattolico L."/>
            <person name="Pelletier E."/>
            <person name="Couloux A."/>
            <person name="Segurens B."/>
            <person name="Wincker P."/>
            <person name="D'Hont A."/>
            <person name="Scarpelli C."/>
            <person name="Weissenbach J."/>
            <person name="Salanoubat M."/>
            <person name="Quetier F."/>
            <person name="Yu Y."/>
            <person name="Kim H.R."/>
            <person name="Rambo T."/>
            <person name="Currie J."/>
            <person name="Collura K."/>
            <person name="Luo M."/>
            <person name="Yang T."/>
            <person name="Ammiraju J.S.S."/>
            <person name="Engler F."/>
            <person name="Soderlund C."/>
            <person name="Wing R.A."/>
            <person name="Palmer L.E."/>
            <person name="de la Bastide M."/>
            <person name="Spiegel L."/>
            <person name="Nascimento L."/>
            <person name="Zutavern T."/>
            <person name="O'Shaughnessy A."/>
            <person name="Dike S."/>
            <person name="Dedhia N."/>
            <person name="Preston R."/>
            <person name="Balija V."/>
            <person name="McCombie W.R."/>
            <person name="Chow T."/>
            <person name="Chen H."/>
            <person name="Chung M."/>
            <person name="Chen C."/>
            <person name="Shaw J."/>
            <person name="Wu H."/>
            <person name="Hsiao K."/>
            <person name="Chao Y."/>
            <person name="Chu M."/>
            <person name="Cheng C."/>
            <person name="Hour A."/>
            <person name="Lee P."/>
            <person name="Lin S."/>
            <person name="Lin Y."/>
            <person name="Liou J."/>
            <person name="Liu S."/>
            <person name="Hsing Y."/>
            <person name="Raghuvanshi S."/>
            <person name="Mohanty A."/>
            <person name="Bharti A.K."/>
            <person name="Gaur A."/>
            <person name="Gupta V."/>
            <person name="Kumar D."/>
            <person name="Ravi V."/>
            <person name="Vij S."/>
            <person name="Kapur A."/>
            <person name="Khurana P."/>
            <person name="Khurana P."/>
            <person name="Khurana J.P."/>
            <person name="Tyagi A.K."/>
            <person name="Gaikwad K."/>
            <person name="Singh A."/>
            <person name="Dalal V."/>
            <person name="Srivastava S."/>
            <person name="Dixit A."/>
            <person name="Pal A.K."/>
            <person name="Ghazi I.A."/>
            <person name="Yadav M."/>
            <person name="Pandit A."/>
            <person name="Bhargava A."/>
            <person name="Sureshbabu K."/>
            <person name="Batra K."/>
            <person name="Sharma T.R."/>
            <person name="Mohapatra T."/>
            <person name="Singh N.K."/>
            <person name="Messing J."/>
            <person name="Nelson A.B."/>
            <person name="Fuks G."/>
            <person name="Kavchok S."/>
            <person name="Keizer G."/>
            <person name="Linton E."/>
            <person name="Llaca V."/>
            <person name="Song R."/>
            <person name="Tanyolac B."/>
            <person name="Young S."/>
            <person name="Ho-Il K."/>
            <person name="Hahn J.H."/>
            <person name="Sangsakoo G."/>
            <person name="Vanavichit A."/>
            <person name="de Mattos Luiz.A.T."/>
            <person name="Zimmer P.D."/>
            <person name="Malone G."/>
            <person name="Dellagostin O."/>
            <person name="de Oliveira A.C."/>
            <person name="Bevan M."/>
            <person name="Bancroft I."/>
            <person name="Minx P."/>
            <person name="Cordum H."/>
            <person name="Wilson R."/>
            <person name="Cheng Z."/>
            <person name="Jin W."/>
            <person name="Jiang J."/>
            <person name="Leong S.A."/>
            <person name="Iwama H."/>
            <person name="Gojobori T."/>
            <person name="Itoh T."/>
            <person name="Niimura Y."/>
            <person name="Fujii Y."/>
            <person name="Habara T."/>
            <person name="Sakai H."/>
            <person name="Sato Y."/>
            <person name="Wilson G."/>
            <person name="Kumar K."/>
            <person name="McCouch S."/>
            <person name="Juretic N."/>
            <person name="Hoen D."/>
            <person name="Wright S."/>
            <person name="Bruskiewich R."/>
            <person name="Bureau T."/>
            <person name="Miyao A."/>
            <person name="Hirochika H."/>
            <person name="Nishikawa T."/>
            <person name="Kadowaki K."/>
            <person name="Sugiura M."/>
            <person name="Burr B."/>
            <person name="Sasaki T."/>
        </authorList>
    </citation>
    <scope>NUCLEOTIDE SEQUENCE [LARGE SCALE GENOMIC DNA]</scope>
    <source>
        <strain evidence="3">cv. Nipponbare</strain>
    </source>
</reference>
<dbReference type="Gene3D" id="3.60.10.10">
    <property type="entry name" value="Endonuclease/exonuclease/phosphatase"/>
    <property type="match status" value="1"/>
</dbReference>
<proteinExistence type="predicted"/>
<accession>Q7XR27</accession>
<dbReference type="CDD" id="cd01650">
    <property type="entry name" value="RT_nLTR_like"/>
    <property type="match status" value="1"/>
</dbReference>
<sequence>MARGGRQRRRGEAQAIAAGALLMHGPSAPANPMLSPTTMPNNNVVAVEAVGASPAAGVGVGGRWWWGCDDDEHGATEEKFVAALRMVETEMEAAARAVPVAVVVGVGAAMRELATARLVAKDRNKSGADMNDIFFNDIISSLGLLEIPLKGRKYTWSNTQQNPLLERLDWVFTSAPWTLAFPNTTVVPLTRNISDHVPCVVKIDTKIPKSPIFRFENYCVQMEGFFDIVQQEIDSLISIVPADKALGPDGFNGFFMKKCWHIIAQDYYRLASHFHAGCTIWKSCSSYITLVSKKNSPETVNDYGPISLMGLSLKFLTKLKANRLQGVILKLGKTIQDCLAWSFEYIHQCQQSKREIVFLKLDFEKAFDTIEHSAILSVLQHMDFPEKWMQWVQMVFSSASSTVLLNGVPGNSFKCRRGVRQGDPLSPLLFVRGAELLQRVMNKAFELDLISKPINENDGSGFPIIQYADDTLILLKASQKEIFCFKTILNMFAQSTGLKQGRVVFGEATTHPQLEKFLAFWDRVCTPKDKGGMGVINLRVQNIALLFKHMVKLYNGVELPWVKLISQTYYVSRVPHLVLNKGSFWWRDITSLSDIFRGIAKCTIQSGATALFWNDLWNDDFKCTSYPNLFSVTLYKNDSVRTMCLRPMEDSFVLPLSDDACGEFLQLQEELNHLQLQLGRSDVWSFIWGTGQPSNVSPLVPMTGAHRFHVFAYTVVSGSPSGK</sequence>
<dbReference type="PROSITE" id="PS50878">
    <property type="entry name" value="RT_POL"/>
    <property type="match status" value="1"/>
</dbReference>
<dbReference type="InterPro" id="IPR036691">
    <property type="entry name" value="Endo/exonu/phosph_ase_sf"/>
</dbReference>
<dbReference type="PANTHER" id="PTHR31635:SF196">
    <property type="entry name" value="REVERSE TRANSCRIPTASE DOMAIN-CONTAINING PROTEIN-RELATED"/>
    <property type="match status" value="1"/>
</dbReference>
<dbReference type="SUPFAM" id="SSF56672">
    <property type="entry name" value="DNA/RNA polymerases"/>
    <property type="match status" value="1"/>
</dbReference>
<dbReference type="SUPFAM" id="SSF56219">
    <property type="entry name" value="DNase I-like"/>
    <property type="match status" value="1"/>
</dbReference>
<gene>
    <name evidence="2" type="primary">OSJNBa0014F04.20</name>
</gene>
<dbReference type="Proteomes" id="UP000000763">
    <property type="component" value="Chromosome 4"/>
</dbReference>
<evidence type="ECO:0000313" key="2">
    <source>
        <dbReference type="EMBL" id="CAE02854.1"/>
    </source>
</evidence>
<name>Q7XR27_ORYSJ</name>
<evidence type="ECO:0000313" key="3">
    <source>
        <dbReference type="Proteomes" id="UP000000763"/>
    </source>
</evidence>
<evidence type="ECO:0000259" key="1">
    <source>
        <dbReference type="PROSITE" id="PS50878"/>
    </source>
</evidence>
<dbReference type="InterPro" id="IPR043502">
    <property type="entry name" value="DNA/RNA_pol_sf"/>
</dbReference>
<dbReference type="AlphaFoldDB" id="Q7XR27"/>